<protein>
    <submittedName>
        <fullName evidence="1">Uncharacterized protein</fullName>
    </submittedName>
</protein>
<accession>A0AC59EXP3</accession>
<dbReference type="EMBL" id="KC662249">
    <property type="protein sequence ID" value="AGM15736.1"/>
    <property type="molecule type" value="Genomic_DNA"/>
</dbReference>
<proteinExistence type="predicted"/>
<dbReference type="Proteomes" id="UP000204225">
    <property type="component" value="Segment"/>
</dbReference>
<gene>
    <name evidence="1" type="ORF">PGCG_00432</name>
</gene>
<evidence type="ECO:0000313" key="2">
    <source>
        <dbReference type="Proteomes" id="UP000204225"/>
    </source>
</evidence>
<sequence length="161" mass="18312">MGECYICTLETDNLSNCKCTNMVLHEECQLRIIRANNNCLKCKVCDTEYINVELKTITTKKLNYKFFKRNGIPINILQVLIVGVPGVSGFCYSYGAFNNNAFVKGFVMGVAAIYIMTSTCFIGLLCLRIYRELKKGLYIIETYEVLKIKSKEDINIITDIV</sequence>
<keyword evidence="2" id="KW-1185">Reference proteome</keyword>
<reference evidence="1 2" key="1">
    <citation type="journal article" date="2013" name="Proc. Natl. Acad. Sci. U.S.A.">
        <title>Genome of Phaeocystis globosa virus PgV-16T highlights the common ancestry of the largest known DNA viruses infecting eukaryotes.</title>
        <authorList>
            <person name="Santini S."/>
            <person name="Jeudy S."/>
            <person name="Bartoli J."/>
            <person name="Poirot O."/>
            <person name="Lescot M."/>
            <person name="Abergel C."/>
            <person name="Barbe V."/>
            <person name="Wommack K.E."/>
            <person name="Noordeloos A.A."/>
            <person name="Brussaard C.P."/>
            <person name="Claverie J.M."/>
        </authorList>
    </citation>
    <scope>NUCLEOTIDE SEQUENCE [LARGE SCALE GENOMIC DNA]</scope>
    <source>
        <strain evidence="1 2">16T</strain>
    </source>
</reference>
<organism evidence="1 2">
    <name type="scientific">Phaeocystis globosa virus PgV-16T</name>
    <dbReference type="NCBI Taxonomy" id="3071227"/>
    <lineage>
        <taxon>Viruses</taxon>
        <taxon>Varidnaviria</taxon>
        <taxon>Bamfordvirae</taxon>
        <taxon>Nucleocytoviricota</taxon>
        <taxon>Megaviricetes</taxon>
        <taxon>Imitervirales</taxon>
        <taxon>Mesomimiviridae</taxon>
        <taxon>Tethysvirus</taxon>
        <taxon>Tethysvirus hollandense</taxon>
    </lineage>
</organism>
<evidence type="ECO:0000313" key="1">
    <source>
        <dbReference type="EMBL" id="AGM15736.1"/>
    </source>
</evidence>
<name>A0AC59EXP3_9VIRU</name>